<reference evidence="2" key="1">
    <citation type="submission" date="2020-12" db="EMBL/GenBank/DDBJ databases">
        <title>Sedimentitalea sp. nov., isolated from sand in Incheon.</title>
        <authorList>
            <person name="Kim W."/>
        </authorList>
    </citation>
    <scope>NUCLEOTIDE SEQUENCE</scope>
    <source>
        <strain evidence="2">CAU 1593</strain>
    </source>
</reference>
<keyword evidence="3" id="KW-1185">Reference proteome</keyword>
<comment type="caution">
    <text evidence="2">The sequence shown here is derived from an EMBL/GenBank/DDBJ whole genome shotgun (WGS) entry which is preliminary data.</text>
</comment>
<name>A0A8J7J9Y6_9RHOB</name>
<sequence length="271" mass="30124">MSDGSEPGADAREVPPDRALPSDPPFEMYVDLMAKCLTDMIYGADRPIVRRGKRVQFDARKRFQGRDWPVVGHSMAGIKRLQNVAHLTDRAIAEGVPGDFIETGVWRGGASAMVRGVLKFRGVTDRKVYLADSFEGLPPPDEAAFPADTGSRYHTRGRLAVGVEAVRKTFEAYDLMDEQVEFVVGWFKDTLHKLDVPQFALIRLDGDMYESTIQAITALYPKLAPGGFVIVDDYGGIKACRAAIEDYRAAEGIAAEIHRIDHTGVWWRKPQ</sequence>
<keyword evidence="2" id="KW-0808">Transferase</keyword>
<dbReference type="Gene3D" id="3.40.50.150">
    <property type="entry name" value="Vaccinia Virus protein VP39"/>
    <property type="match status" value="1"/>
</dbReference>
<dbReference type="Pfam" id="PF05711">
    <property type="entry name" value="TylF"/>
    <property type="match status" value="1"/>
</dbReference>
<dbReference type="PANTHER" id="PTHR40036">
    <property type="entry name" value="MACROCIN O-METHYLTRANSFERASE"/>
    <property type="match status" value="1"/>
</dbReference>
<dbReference type="PANTHER" id="PTHR40036:SF1">
    <property type="entry name" value="MACROCIN O-METHYLTRANSFERASE"/>
    <property type="match status" value="1"/>
</dbReference>
<dbReference type="GO" id="GO:0032259">
    <property type="term" value="P:methylation"/>
    <property type="evidence" value="ECO:0007669"/>
    <property type="project" value="UniProtKB-KW"/>
</dbReference>
<dbReference type="Proteomes" id="UP000619079">
    <property type="component" value="Unassembled WGS sequence"/>
</dbReference>
<dbReference type="AlphaFoldDB" id="A0A8J7J9Y6"/>
<protein>
    <submittedName>
        <fullName evidence="2">Class I SAM-dependent methyltransferase</fullName>
    </submittedName>
</protein>
<dbReference type="InterPro" id="IPR008884">
    <property type="entry name" value="TylF_MeTrfase"/>
</dbReference>
<organism evidence="2 3">
    <name type="scientific">Sedimentitalea arenosa</name>
    <dbReference type="NCBI Taxonomy" id="2798803"/>
    <lineage>
        <taxon>Bacteria</taxon>
        <taxon>Pseudomonadati</taxon>
        <taxon>Pseudomonadota</taxon>
        <taxon>Alphaproteobacteria</taxon>
        <taxon>Rhodobacterales</taxon>
        <taxon>Paracoccaceae</taxon>
        <taxon>Sedimentitalea</taxon>
    </lineage>
</organism>
<gene>
    <name evidence="2" type="ORF">JF290_06665</name>
</gene>
<keyword evidence="2" id="KW-0489">Methyltransferase</keyword>
<evidence type="ECO:0000313" key="3">
    <source>
        <dbReference type="Proteomes" id="UP000619079"/>
    </source>
</evidence>
<dbReference type="GO" id="GO:0008168">
    <property type="term" value="F:methyltransferase activity"/>
    <property type="evidence" value="ECO:0007669"/>
    <property type="project" value="UniProtKB-KW"/>
</dbReference>
<dbReference type="InterPro" id="IPR029063">
    <property type="entry name" value="SAM-dependent_MTases_sf"/>
</dbReference>
<dbReference type="SUPFAM" id="SSF53335">
    <property type="entry name" value="S-adenosyl-L-methionine-dependent methyltransferases"/>
    <property type="match status" value="1"/>
</dbReference>
<evidence type="ECO:0000256" key="1">
    <source>
        <dbReference type="SAM" id="MobiDB-lite"/>
    </source>
</evidence>
<dbReference type="RefSeq" id="WP_199024066.1">
    <property type="nucleotide sequence ID" value="NZ_JAELVR010000004.1"/>
</dbReference>
<proteinExistence type="predicted"/>
<dbReference type="EMBL" id="JAELVR010000004">
    <property type="protein sequence ID" value="MBJ6371204.1"/>
    <property type="molecule type" value="Genomic_DNA"/>
</dbReference>
<accession>A0A8J7J9Y6</accession>
<evidence type="ECO:0000313" key="2">
    <source>
        <dbReference type="EMBL" id="MBJ6371204.1"/>
    </source>
</evidence>
<feature type="region of interest" description="Disordered" evidence="1">
    <location>
        <begin position="1"/>
        <end position="22"/>
    </location>
</feature>